<dbReference type="RefSeq" id="WP_162656756.1">
    <property type="nucleotide sequence ID" value="NZ_LR593887.1"/>
</dbReference>
<dbReference type="AlphaFoldDB" id="A0A6C2YJ44"/>
<dbReference type="Proteomes" id="UP000464378">
    <property type="component" value="Chromosome"/>
</dbReference>
<protein>
    <recommendedName>
        <fullName evidence="3">Porin</fullName>
    </recommendedName>
</protein>
<name>A0A6C2YJ44_9BACT</name>
<sequence length="415" mass="46270">MLESFLLGATLTLGQAAPAPVVVEPTTPAAIAPAQSYYLPGNYSPREEAEAANDTPTYLFMSLVDGTSVGDFMAKQRLSLSGWVAQSYTASSANDSNLPVTWNDRANRYLMQQAWLRFERAIDPEADDITFGFRMDMLYGTDYRFSRARNIWENQTGEYGFDPIAFYVNAYLPGLLGGTEIKFGRWFTPFGVESLEAVSTPLVSRSYSFNWAPPFTHTGALATMNLGEGLTAQAGLAVGNDIFFGPGQQLRFIGTLSYTPNEGDDTFTFGTSFGEGSYNAAEAVNNINVFDFVWAHKFNDKASYSFETIYGYQNDSPLPRGTTETAHWLGIANYLFYQWTDSIQGVARLEFFDDFQGYRTGYEGLYTAITGGFNIKPVPGLIIRPELRYDYNSESRPFEGERDLFTAAIDVILRW</sequence>
<dbReference type="EMBL" id="LR593887">
    <property type="protein sequence ID" value="VTR98801.1"/>
    <property type="molecule type" value="Genomic_DNA"/>
</dbReference>
<gene>
    <name evidence="1" type="ORF">GMBLW1_23900</name>
</gene>
<dbReference type="InParanoid" id="A0A6C2YJ44"/>
<reference evidence="1" key="1">
    <citation type="submission" date="2019-04" db="EMBL/GenBank/DDBJ databases">
        <authorList>
            <consortium name="Science for Life Laboratories"/>
        </authorList>
    </citation>
    <scope>NUCLEOTIDE SEQUENCE</scope>
    <source>
        <strain evidence="1">MBLW1</strain>
    </source>
</reference>
<dbReference type="InterPro" id="IPR011486">
    <property type="entry name" value="BBP2"/>
</dbReference>
<evidence type="ECO:0000313" key="1">
    <source>
        <dbReference type="EMBL" id="VIP01570.1"/>
    </source>
</evidence>
<organism evidence="1">
    <name type="scientific">Tuwongella immobilis</name>
    <dbReference type="NCBI Taxonomy" id="692036"/>
    <lineage>
        <taxon>Bacteria</taxon>
        <taxon>Pseudomonadati</taxon>
        <taxon>Planctomycetota</taxon>
        <taxon>Planctomycetia</taxon>
        <taxon>Gemmatales</taxon>
        <taxon>Gemmataceae</taxon>
        <taxon>Tuwongella</taxon>
    </lineage>
</organism>
<evidence type="ECO:0008006" key="3">
    <source>
        <dbReference type="Google" id="ProtNLM"/>
    </source>
</evidence>
<accession>A0A6C2YJ44</accession>
<keyword evidence="2" id="KW-1185">Reference proteome</keyword>
<evidence type="ECO:0000313" key="2">
    <source>
        <dbReference type="Proteomes" id="UP000464378"/>
    </source>
</evidence>
<dbReference type="Pfam" id="PF07642">
    <property type="entry name" value="BBP2"/>
    <property type="match status" value="1"/>
</dbReference>
<dbReference type="EMBL" id="LR586016">
    <property type="protein sequence ID" value="VIP01570.1"/>
    <property type="molecule type" value="Genomic_DNA"/>
</dbReference>
<proteinExistence type="predicted"/>
<dbReference type="KEGG" id="tim:GMBLW1_23900"/>